<dbReference type="RefSeq" id="XP_062803736.1">
    <property type="nucleotide sequence ID" value="XM_062940310.1"/>
</dbReference>
<protein>
    <recommendedName>
        <fullName evidence="3">Secreted protein</fullName>
    </recommendedName>
</protein>
<keyword evidence="2" id="KW-1185">Reference proteome</keyword>
<evidence type="ECO:0000313" key="1">
    <source>
        <dbReference type="EMBL" id="KAK4680266.1"/>
    </source>
</evidence>
<gene>
    <name evidence="1" type="ORF">QC764_0043260</name>
</gene>
<evidence type="ECO:0008006" key="3">
    <source>
        <dbReference type="Google" id="ProtNLM"/>
    </source>
</evidence>
<evidence type="ECO:0000313" key="2">
    <source>
        <dbReference type="Proteomes" id="UP001323617"/>
    </source>
</evidence>
<organism evidence="1 2">
    <name type="scientific">Podospora pseudoanserina</name>
    <dbReference type="NCBI Taxonomy" id="2609844"/>
    <lineage>
        <taxon>Eukaryota</taxon>
        <taxon>Fungi</taxon>
        <taxon>Dikarya</taxon>
        <taxon>Ascomycota</taxon>
        <taxon>Pezizomycotina</taxon>
        <taxon>Sordariomycetes</taxon>
        <taxon>Sordariomycetidae</taxon>
        <taxon>Sordariales</taxon>
        <taxon>Podosporaceae</taxon>
        <taxon>Podospora</taxon>
    </lineage>
</organism>
<name>A0ABR0IIQ4_9PEZI</name>
<accession>A0ABR0IIQ4</accession>
<reference evidence="1 2" key="1">
    <citation type="journal article" date="2023" name="bioRxiv">
        <title>High-quality genome assemblies of four members of thePodospora anserinaspecies complex.</title>
        <authorList>
            <person name="Ament-Velasquez S.L."/>
            <person name="Vogan A.A."/>
            <person name="Wallerman O."/>
            <person name="Hartmann F."/>
            <person name="Gautier V."/>
            <person name="Silar P."/>
            <person name="Giraud T."/>
            <person name="Johannesson H."/>
        </authorList>
    </citation>
    <scope>NUCLEOTIDE SEQUENCE [LARGE SCALE GENOMIC DNA]</scope>
    <source>
        <strain evidence="1 2">CBS 124.78</strain>
    </source>
</reference>
<dbReference type="GeneID" id="87960854"/>
<dbReference type="Proteomes" id="UP001323617">
    <property type="component" value="Unassembled WGS sequence"/>
</dbReference>
<proteinExistence type="predicted"/>
<comment type="caution">
    <text evidence="1">The sequence shown here is derived from an EMBL/GenBank/DDBJ whole genome shotgun (WGS) entry which is preliminary data.</text>
</comment>
<dbReference type="EMBL" id="JAFFHC010000002">
    <property type="protein sequence ID" value="KAK4680266.1"/>
    <property type="molecule type" value="Genomic_DNA"/>
</dbReference>
<sequence>MKRRKHAVKLQPLWQCLSAAASTPPICELVIVDNRGGASPDCQEVERHILLSSLHLDSVGQPRPPKAGVASIPSLKYQHEVRYCPNCLISQSSVKLSSLCVFCPGRPAEKAL</sequence>